<dbReference type="AlphaFoldDB" id="A0A515ENM8"/>
<dbReference type="GO" id="GO:0046872">
    <property type="term" value="F:metal ion binding"/>
    <property type="evidence" value="ECO:0007669"/>
    <property type="project" value="UniProtKB-KW"/>
</dbReference>
<evidence type="ECO:0000259" key="7">
    <source>
        <dbReference type="Pfam" id="PF05567"/>
    </source>
</evidence>
<protein>
    <submittedName>
        <fullName evidence="8">Pilus assembly protein</fullName>
    </submittedName>
</protein>
<reference evidence="9" key="1">
    <citation type="submission" date="2019-02" db="EMBL/GenBank/DDBJ databases">
        <title>Complete genome sequence of Rhodoferax sp. Gr-4.</title>
        <authorList>
            <person name="Jin L."/>
        </authorList>
    </citation>
    <scope>NUCLEOTIDE SEQUENCE [LARGE SCALE GENOMIC DNA]</scope>
    <source>
        <strain evidence="9">Gr-4</strain>
    </source>
</reference>
<dbReference type="SUPFAM" id="SSF50998">
    <property type="entry name" value="Quinoprotein alcohol dehydrogenase-like"/>
    <property type="match status" value="1"/>
</dbReference>
<dbReference type="RefSeq" id="WP_142810963.1">
    <property type="nucleotide sequence ID" value="NZ_CP036282.1"/>
</dbReference>
<dbReference type="EMBL" id="CP036282">
    <property type="protein sequence ID" value="QDL54234.1"/>
    <property type="molecule type" value="Genomic_DNA"/>
</dbReference>
<keyword evidence="5" id="KW-0106">Calcium</keyword>
<comment type="subcellular location">
    <subcellularLocation>
        <location evidence="1">Fimbrium</location>
    </subcellularLocation>
</comment>
<keyword evidence="3" id="KW-1029">Fimbrium biogenesis</keyword>
<dbReference type="InterPro" id="IPR011047">
    <property type="entry name" value="Quinoprotein_ADH-like_sf"/>
</dbReference>
<dbReference type="InterPro" id="IPR008707">
    <property type="entry name" value="B-propeller_PilY1"/>
</dbReference>
<dbReference type="Gene3D" id="2.130.10.10">
    <property type="entry name" value="YVTN repeat-like/Quinoprotein amine dehydrogenase"/>
    <property type="match status" value="1"/>
</dbReference>
<evidence type="ECO:0000256" key="5">
    <source>
        <dbReference type="ARBA" id="ARBA00022837"/>
    </source>
</evidence>
<feature type="domain" description="PilY1 beta-propeller" evidence="7">
    <location>
        <begin position="964"/>
        <end position="1200"/>
    </location>
</feature>
<keyword evidence="9" id="KW-1185">Reference proteome</keyword>
<proteinExistence type="inferred from homology"/>
<keyword evidence="6" id="KW-0281">Fimbrium</keyword>
<evidence type="ECO:0000313" key="8">
    <source>
        <dbReference type="EMBL" id="QDL54234.1"/>
    </source>
</evidence>
<organism evidence="8 9">
    <name type="scientific">Rhodoferax aquaticus</name>
    <dbReference type="NCBI Taxonomy" id="2527691"/>
    <lineage>
        <taxon>Bacteria</taxon>
        <taxon>Pseudomonadati</taxon>
        <taxon>Pseudomonadota</taxon>
        <taxon>Betaproteobacteria</taxon>
        <taxon>Burkholderiales</taxon>
        <taxon>Comamonadaceae</taxon>
        <taxon>Rhodoferax</taxon>
    </lineage>
</organism>
<sequence length="1257" mass="137050">MKNISARKLLIQGLAIATLFFFNIEIHAITIPATPLLTQTTAKPMVMLVAGRDHKLFYESYNDTADIDGDGSIDLRFKPSITYYGLFDSSLCYSHNAKSDKDGLFTPTSLATGGKCKDAWSGNWLNYQTTARIDALRKVLYGGHREIDTADQTILRRAYIPQDAHSWGKEYTSKSIDGYLISDYTPLKQPSENKRHLFGNLTQNAGKSCTRLDDCSDLPPHLSVVTDTATRIWNWASTENPVLANNTHGGTRKDYTVRVEVCTSAFNSGCKQYGTKYKPTGLLHDYGENDSMLFGLITGSYDSNLSGGILRKVVSKFSSEVSPDTGVFTLTAPIVETFNKFRIRDFNNTKTDNSYKGGWESEKAMTEGKFPDWGNPIAEMMYEGVRYFAGKKVATSSYQVTTSVIDAEVGLNRATWDDPYSTSSAAKSPWCAKANFLTISDINPSYDSDQLPGSQYKDSKGKPFSGDVSGLDVSKEADTISSNESSIVGKRFIGESKGVFDSAPSAKDVESLKNIRGLAPEEPTKQGSYYSASVASFAKRNDIRSDVKGSQSIDTFSVALASPLPKIEVAVDSGRTITLVPFAKSVLESSKKGGFQPTNQIVDFYVTNIANSGTNDKNSSINEGRYYAKFQINFEDVEQGADHDMDAITEYEIKLTKDKTLEVNVKPTYQAGGAIQNMGYIISGTTKDGVYLVVQDSQKNKKDVFVDIPYFLNVPSGKEPGFCDNDKPDVSCNRLPTIGSAGDTRTFVASSTPAATLLKDPLWYAAKWGGFTDKNNNGMPDLQPEWDSDANGVPDTYFLVQNPIKLKETIKKAFDSISVANSSASNVITNSSKLSTSARTFQARFDAKYWSGDLVSYPIPNAGVSMNTAWKASTKMPAASSRKIFLKADTPNEYGTGVARNFTWEAVSTNKMVAEILGSEREIVDYFRGVRTNEIKNGGRLRDRSDTVLGDIIHSSPIYLKDTDTIFVGSNAGMLHAFNAQDGVEQFAHIPQSSLVKLKKLSSPFYTHDYYVDGEIEITSRGANTGGNNYLFATLGRGGKGLFALDVTSTAAFDATKHLWEYTPAASSAASTDLDLGFMLGRPALVKMNNGKSAVIVGNGYNSTSGLAVLYFFMLDVNGAITEVKKISTKAANDNGLSTPGMVDTNGDGLVDLIYAGDLKGNLWKFDVSSEDSSKWTISNDGKPLFIAIHPDGQPQPITAKVSSAVNNVTTDINFGKRFVFLVQVHISHQPTPLTRISNLGTDSSTLARLLIQIGLL</sequence>
<evidence type="ECO:0000256" key="3">
    <source>
        <dbReference type="ARBA" id="ARBA00022558"/>
    </source>
</evidence>
<dbReference type="GO" id="GO:0009289">
    <property type="term" value="C:pilus"/>
    <property type="evidence" value="ECO:0007669"/>
    <property type="project" value="UniProtKB-SubCell"/>
</dbReference>
<evidence type="ECO:0000256" key="2">
    <source>
        <dbReference type="ARBA" id="ARBA00008387"/>
    </source>
</evidence>
<reference evidence="9" key="2">
    <citation type="journal article" date="2020" name="Int. J. Syst. Evol. Microbiol.">
        <title>Genomic insights into a novel species Rhodoferax aquaticus sp. nov., isolated from freshwater.</title>
        <authorList>
            <person name="Li T."/>
            <person name="Zhuo Y."/>
            <person name="Jin C.Z."/>
            <person name="Wu X."/>
            <person name="Ko S.R."/>
            <person name="Jin F.J."/>
            <person name="Ahn C.Y."/>
            <person name="Oh H.M."/>
            <person name="Lee H.G."/>
            <person name="Jin L."/>
        </authorList>
    </citation>
    <scope>NUCLEOTIDE SEQUENCE [LARGE SCALE GENOMIC DNA]</scope>
    <source>
        <strain evidence="9">Gr-4</strain>
    </source>
</reference>
<comment type="similarity">
    <text evidence="2">Belongs to the PilY1 family.</text>
</comment>
<accession>A0A515ENM8</accession>
<evidence type="ECO:0000313" key="9">
    <source>
        <dbReference type="Proteomes" id="UP000317365"/>
    </source>
</evidence>
<evidence type="ECO:0000256" key="1">
    <source>
        <dbReference type="ARBA" id="ARBA00004561"/>
    </source>
</evidence>
<name>A0A515ENM8_9BURK</name>
<dbReference type="Pfam" id="PF05567">
    <property type="entry name" value="T4P_PilY1"/>
    <property type="match status" value="1"/>
</dbReference>
<gene>
    <name evidence="8" type="ORF">EXZ61_08670</name>
</gene>
<evidence type="ECO:0000256" key="6">
    <source>
        <dbReference type="ARBA" id="ARBA00023263"/>
    </source>
</evidence>
<keyword evidence="4" id="KW-0479">Metal-binding</keyword>
<dbReference type="InterPro" id="IPR015943">
    <property type="entry name" value="WD40/YVTN_repeat-like_dom_sf"/>
</dbReference>
<dbReference type="Proteomes" id="UP000317365">
    <property type="component" value="Chromosome"/>
</dbReference>
<dbReference type="KEGG" id="rhg:EXZ61_08670"/>
<evidence type="ECO:0000256" key="4">
    <source>
        <dbReference type="ARBA" id="ARBA00022723"/>
    </source>
</evidence>